<evidence type="ECO:0000256" key="1">
    <source>
        <dbReference type="SAM" id="SignalP"/>
    </source>
</evidence>
<keyword evidence="1" id="KW-0732">Signal</keyword>
<reference evidence="2 3" key="1">
    <citation type="submission" date="2019-08" db="EMBL/GenBank/DDBJ databases">
        <title>Complete genome sequence of Rhodanobacter glycinis strain T01E-68 isolated from tomato root.</title>
        <authorList>
            <person name="Weon H.-Y."/>
            <person name="Lee S.A."/>
        </authorList>
    </citation>
    <scope>NUCLEOTIDE SEQUENCE [LARGE SCALE GENOMIC DNA]</scope>
    <source>
        <strain evidence="2 3">T01E-68</strain>
    </source>
</reference>
<feature type="chain" id="PRO_5022695371" description="Secreted protein" evidence="1">
    <location>
        <begin position="22"/>
        <end position="159"/>
    </location>
</feature>
<evidence type="ECO:0000313" key="3">
    <source>
        <dbReference type="Proteomes" id="UP000321807"/>
    </source>
</evidence>
<evidence type="ECO:0000313" key="2">
    <source>
        <dbReference type="EMBL" id="QEE23917.1"/>
    </source>
</evidence>
<sequence length="159" mass="16628">MTYRPALALSLLLAASLPLHAQQTNTLRQQMGATAYQRAGLDKLSAGERDYLVTWLSTHASELAAAVPASAAPTATAATHAAPTHATVESHIAGHFNGWQPGAVLALANGQRWRVADDSSLNTGRTLDAPAVTIKPGLLGGWLLKVKGYNTSARVQPAN</sequence>
<dbReference type="AlphaFoldDB" id="A0A5B9E102"/>
<gene>
    <name evidence="2" type="ORF">CS053_04930</name>
</gene>
<feature type="signal peptide" evidence="1">
    <location>
        <begin position="1"/>
        <end position="21"/>
    </location>
</feature>
<evidence type="ECO:0008006" key="4">
    <source>
        <dbReference type="Google" id="ProtNLM"/>
    </source>
</evidence>
<accession>A0A5B9E102</accession>
<organism evidence="2 3">
    <name type="scientific">Rhodanobacter glycinis</name>
    <dbReference type="NCBI Taxonomy" id="582702"/>
    <lineage>
        <taxon>Bacteria</taxon>
        <taxon>Pseudomonadati</taxon>
        <taxon>Pseudomonadota</taxon>
        <taxon>Gammaproteobacteria</taxon>
        <taxon>Lysobacterales</taxon>
        <taxon>Rhodanobacteraceae</taxon>
        <taxon>Rhodanobacter</taxon>
    </lineage>
</organism>
<dbReference type="Proteomes" id="UP000321807">
    <property type="component" value="Chromosome"/>
</dbReference>
<dbReference type="KEGG" id="rgl:CS053_04930"/>
<protein>
    <recommendedName>
        <fullName evidence="4">Secreted protein</fullName>
    </recommendedName>
</protein>
<dbReference type="RefSeq" id="WP_147626581.1">
    <property type="nucleotide sequence ID" value="NZ_CP042807.1"/>
</dbReference>
<dbReference type="EMBL" id="CP042807">
    <property type="protein sequence ID" value="QEE23917.1"/>
    <property type="molecule type" value="Genomic_DNA"/>
</dbReference>
<name>A0A5B9E102_9GAMM</name>
<proteinExistence type="predicted"/>